<protein>
    <recommendedName>
        <fullName evidence="3">Glycosyltransferase N-terminal domain-containing protein</fullName>
    </recommendedName>
</protein>
<dbReference type="GO" id="GO:0008194">
    <property type="term" value="F:UDP-glycosyltransferase activity"/>
    <property type="evidence" value="ECO:0007669"/>
    <property type="project" value="InterPro"/>
</dbReference>
<name>A0A5K0V6W9_9MAGN</name>
<dbReference type="CDD" id="cd03784">
    <property type="entry name" value="GT1_Gtf-like"/>
    <property type="match status" value="1"/>
</dbReference>
<dbReference type="PANTHER" id="PTHR48044:SF29">
    <property type="entry name" value="GLYCOSYLTRANSFERASE"/>
    <property type="match status" value="1"/>
</dbReference>
<keyword evidence="2" id="KW-0808">Transferase</keyword>
<dbReference type="InterPro" id="IPR002213">
    <property type="entry name" value="UDP_glucos_trans"/>
</dbReference>
<feature type="domain" description="Glycosyltransferase N-terminal" evidence="3">
    <location>
        <begin position="16"/>
        <end position="228"/>
    </location>
</feature>
<dbReference type="Gene3D" id="3.40.50.2000">
    <property type="entry name" value="Glycogen Phosphorylase B"/>
    <property type="match status" value="2"/>
</dbReference>
<dbReference type="OrthoDB" id="5835829at2759"/>
<organism evidence="4">
    <name type="scientific">Nymphaea colorata</name>
    <name type="common">pocket water lily</name>
    <dbReference type="NCBI Taxonomy" id="210225"/>
    <lineage>
        <taxon>Eukaryota</taxon>
        <taxon>Viridiplantae</taxon>
        <taxon>Streptophyta</taxon>
        <taxon>Embryophyta</taxon>
        <taxon>Tracheophyta</taxon>
        <taxon>Spermatophyta</taxon>
        <taxon>Magnoliopsida</taxon>
        <taxon>Nymphaeales</taxon>
        <taxon>Nymphaeaceae</taxon>
        <taxon>Nymphaea</taxon>
    </lineage>
</organism>
<dbReference type="PANTHER" id="PTHR48044">
    <property type="entry name" value="GLYCOSYLTRANSFERASE"/>
    <property type="match status" value="1"/>
</dbReference>
<dbReference type="Gramene" id="NC1G0018210.1">
    <property type="protein sequence ID" value="NC1G0018210.1:cds"/>
    <property type="gene ID" value="NC1G0018210"/>
</dbReference>
<dbReference type="Pfam" id="PF00201">
    <property type="entry name" value="UDPGT"/>
    <property type="match status" value="1"/>
</dbReference>
<reference evidence="4" key="1">
    <citation type="submission" date="2019-09" db="EMBL/GenBank/DDBJ databases">
        <authorList>
            <person name="Zhang L."/>
        </authorList>
    </citation>
    <scope>NUCLEOTIDE SEQUENCE</scope>
</reference>
<dbReference type="FunFam" id="3.40.50.2000:FF:000060">
    <property type="entry name" value="Glycosyltransferase"/>
    <property type="match status" value="1"/>
</dbReference>
<accession>A0A5K0V6W9</accession>
<evidence type="ECO:0000259" key="3">
    <source>
        <dbReference type="Pfam" id="PF26168"/>
    </source>
</evidence>
<evidence type="ECO:0000256" key="2">
    <source>
        <dbReference type="ARBA" id="ARBA00022679"/>
    </source>
</evidence>
<dbReference type="Pfam" id="PF26168">
    <property type="entry name" value="Glyco_transf_N"/>
    <property type="match status" value="1"/>
</dbReference>
<dbReference type="SUPFAM" id="SSF53756">
    <property type="entry name" value="UDP-Glycosyltransferase/glycogen phosphorylase"/>
    <property type="match status" value="1"/>
</dbReference>
<dbReference type="OMA" id="YYRDYEL"/>
<evidence type="ECO:0000313" key="4">
    <source>
        <dbReference type="EMBL" id="VVV36599.1"/>
    </source>
</evidence>
<dbReference type="EMBL" id="LR721774">
    <property type="protein sequence ID" value="VVV36599.1"/>
    <property type="molecule type" value="Genomic_DNA"/>
</dbReference>
<evidence type="ECO:0000256" key="1">
    <source>
        <dbReference type="ARBA" id="ARBA00009995"/>
    </source>
</evidence>
<dbReference type="GO" id="GO:1901135">
    <property type="term" value="P:carbohydrate derivative metabolic process"/>
    <property type="evidence" value="ECO:0007669"/>
    <property type="project" value="UniProtKB-ARBA"/>
</dbReference>
<dbReference type="InterPro" id="IPR058980">
    <property type="entry name" value="Glyco_transf_N"/>
</dbReference>
<comment type="similarity">
    <text evidence="1">Belongs to the UDP-glycosyltransferase family.</text>
</comment>
<gene>
    <name evidence="4" type="ORF">NYM_LOCUS64</name>
</gene>
<dbReference type="AlphaFoldDB" id="A0A5K0V6W9"/>
<proteinExistence type="inferred from homology"/>
<sequence length="471" mass="53510">MVQEDLFRSKERQPRVLLLPWLAYGHISPFLELARHLSCRGFTTYLCSTHTNLSSIKEKLRQRSYSSIKTVELQLPSIPELPPKFQATSSLPSHLMPLLKKAFDLSKPAFIDILQALNPDFVIYDFLQPWAPLAASQLGIPAVLFLSTSAICFSYGRSRHEGHDQNVSPFKTIHFLEHEVENNNRMLRSEANGIRDVDRVNQCVDQSEDVIFIRSSREIERKFVDYLPLVTGKRVITVGSLLNQEASDHSASLPCKFTSWLGTKRSSSVVFVSFGTEYFMSKEEITEIALGLELSRQNFIWAVRFVSEEEEEGMERQLPEGFMQRVEGRGMVANQWIPQMEILSHPSIGGFLTHCGWGSLNEGMGCGVPFIALPLHLDQPLNAKLVVGELGLGVEIERERDGRFRREKVAEGIRRVMVGGEGEKMRRKAKEMAKKMKEKDDGEIDVLVGEVRKMTSGRGWKERGLQIREMK</sequence>